<sequence>MRDKLYDLIGVGVGPFNLGLAALLDPVKEIDSLFFEQKEEFDWHPGMLIEGTRLQVPFMADLVTMADPTNPYSYLNYLKHQNRLYNFYFLQRLEMPRNEYNHYCQWAASKLESCRFGTKVVSVVPIGDPVQRYEVSVEHGESGEIETYFAKNIILGVGTVPSLPSPLKGMSEEDVFHSSTFLQHTERCKKAKSITVIGSGQSSAEIFRELLKERPDYGYSLNWVTRSQGFFPMEETRLSLEHFSPEYIDYFYDLPQDQKDEIFSGQQLLYKGISPHTITDIYNLLYEQSVGGKEMDVMLMPLTEINGLKQKEDESGYELECRQWQKNKSFLLDSEVVVAGTGYRPLIPDCLNDLKELIKWDDKGRYHVTKDYQLTLSRESTSTIFVHSGMQHTHGVGSTNLGLAVNRNKIIINELAGKDIYPVLEGNVFQQFEYRE</sequence>
<keyword evidence="9" id="KW-0560">Oxidoreductase</keyword>
<evidence type="ECO:0000256" key="8">
    <source>
        <dbReference type="ARBA" id="ARBA00022857"/>
    </source>
</evidence>
<dbReference type="PANTHER" id="PTHR42802:SF1">
    <property type="entry name" value="L-ORNITHINE N(5)-MONOOXYGENASE"/>
    <property type="match status" value="1"/>
</dbReference>
<gene>
    <name evidence="15" type="ORF">AB986_03440</name>
</gene>
<proteinExistence type="inferred from homology"/>
<dbReference type="Gene3D" id="3.50.50.60">
    <property type="entry name" value="FAD/NAD(P)-binding domain"/>
    <property type="match status" value="1"/>
</dbReference>
<evidence type="ECO:0000256" key="2">
    <source>
        <dbReference type="ARBA" id="ARBA00004924"/>
    </source>
</evidence>
<dbReference type="PANTHER" id="PTHR42802">
    <property type="entry name" value="MONOOXYGENASE"/>
    <property type="match status" value="1"/>
</dbReference>
<comment type="similarity">
    <text evidence="3">Belongs to the lysine N(6)-hydroxylase/L-ornithine N(5)-oxygenase family.</text>
</comment>
<dbReference type="GO" id="GO:0047091">
    <property type="term" value="F:L-lysine 6-monooxygenase (NADPH) activity"/>
    <property type="evidence" value="ECO:0007669"/>
    <property type="project" value="UniProtKB-EC"/>
</dbReference>
<comment type="catalytic activity">
    <reaction evidence="14">
        <text>L-lysine + NADPH + O2 = N(6)-hydroxy-L-lysine + NADP(+) + H2O</text>
        <dbReference type="Rhea" id="RHEA:23228"/>
        <dbReference type="ChEBI" id="CHEBI:15377"/>
        <dbReference type="ChEBI" id="CHEBI:15379"/>
        <dbReference type="ChEBI" id="CHEBI:32551"/>
        <dbReference type="ChEBI" id="CHEBI:57783"/>
        <dbReference type="ChEBI" id="CHEBI:57820"/>
        <dbReference type="ChEBI" id="CHEBI:58349"/>
        <dbReference type="EC" id="1.14.13.59"/>
    </reaction>
</comment>
<evidence type="ECO:0000313" key="15">
    <source>
        <dbReference type="EMBL" id="KMM38369.1"/>
    </source>
</evidence>
<evidence type="ECO:0000256" key="13">
    <source>
        <dbReference type="ARBA" id="ARBA00032738"/>
    </source>
</evidence>
<evidence type="ECO:0000256" key="11">
    <source>
        <dbReference type="ARBA" id="ARBA00031158"/>
    </source>
</evidence>
<dbReference type="Proteomes" id="UP000035996">
    <property type="component" value="Unassembled WGS sequence"/>
</dbReference>
<dbReference type="STRING" id="157733.AB986_03440"/>
<keyword evidence="16" id="KW-1185">Reference proteome</keyword>
<accession>A0A0J6D236</accession>
<dbReference type="EMBL" id="LELK01000001">
    <property type="protein sequence ID" value="KMM38369.1"/>
    <property type="molecule type" value="Genomic_DNA"/>
</dbReference>
<reference evidence="15" key="1">
    <citation type="submission" date="2015-06" db="EMBL/GenBank/DDBJ databases">
        <authorList>
            <person name="Liu B."/>
            <person name="Wang J."/>
            <person name="Zhu Y."/>
            <person name="Liu G."/>
            <person name="Chen Q."/>
            <person name="Zheng C."/>
            <person name="Che J."/>
            <person name="Ge C."/>
            <person name="Shi H."/>
            <person name="Pan Z."/>
            <person name="Liu X."/>
        </authorList>
    </citation>
    <scope>NUCLEOTIDE SEQUENCE [LARGE SCALE GENOMIC DNA]</scope>
    <source>
        <strain evidence="15">DSM 16346</strain>
    </source>
</reference>
<keyword evidence="7" id="KW-0274">FAD</keyword>
<protein>
    <recommendedName>
        <fullName evidence="5">L-lysine N6-monooxygenase MbtG</fullName>
        <ecNumber evidence="4">1.14.13.59</ecNumber>
    </recommendedName>
    <alternativeName>
        <fullName evidence="13">Lysine 6-N-hydroxylase</fullName>
    </alternativeName>
    <alternativeName>
        <fullName evidence="12">Lysine N6-hydroxylase</fullName>
    </alternativeName>
    <alternativeName>
        <fullName evidence="10">Lysine-N-oxygenase</fullName>
    </alternativeName>
    <alternativeName>
        <fullName evidence="11">Mycobactin synthase protein G</fullName>
    </alternativeName>
</protein>
<dbReference type="InterPro" id="IPR036188">
    <property type="entry name" value="FAD/NAD-bd_sf"/>
</dbReference>
<evidence type="ECO:0000256" key="7">
    <source>
        <dbReference type="ARBA" id="ARBA00022827"/>
    </source>
</evidence>
<dbReference type="EC" id="1.14.13.59" evidence="4"/>
<dbReference type="RefSeq" id="WP_048309480.1">
    <property type="nucleotide sequence ID" value="NZ_CP119526.1"/>
</dbReference>
<dbReference type="OrthoDB" id="7527071at2"/>
<evidence type="ECO:0000256" key="1">
    <source>
        <dbReference type="ARBA" id="ARBA00001974"/>
    </source>
</evidence>
<dbReference type="InterPro" id="IPR025700">
    <property type="entry name" value="Lys/Orn_oxygenase"/>
</dbReference>
<evidence type="ECO:0000256" key="4">
    <source>
        <dbReference type="ARBA" id="ARBA00013076"/>
    </source>
</evidence>
<organism evidence="15 16">
    <name type="scientific">Guptibacillus hwajinpoensis</name>
    <dbReference type="NCBI Taxonomy" id="208199"/>
    <lineage>
        <taxon>Bacteria</taxon>
        <taxon>Bacillati</taxon>
        <taxon>Bacillota</taxon>
        <taxon>Bacilli</taxon>
        <taxon>Bacillales</taxon>
        <taxon>Guptibacillaceae</taxon>
        <taxon>Guptibacillus</taxon>
    </lineage>
</organism>
<comment type="cofactor">
    <cofactor evidence="1">
        <name>FAD</name>
        <dbReference type="ChEBI" id="CHEBI:57692"/>
    </cofactor>
</comment>
<evidence type="ECO:0000256" key="12">
    <source>
        <dbReference type="ARBA" id="ARBA00032493"/>
    </source>
</evidence>
<dbReference type="PATRIC" id="fig|157733.3.peg.2905"/>
<dbReference type="Pfam" id="PF13434">
    <property type="entry name" value="Lys_Orn_oxgnase"/>
    <property type="match status" value="1"/>
</dbReference>
<name>A0A0J6D236_9BACL</name>
<evidence type="ECO:0000256" key="9">
    <source>
        <dbReference type="ARBA" id="ARBA00023002"/>
    </source>
</evidence>
<evidence type="ECO:0000313" key="16">
    <source>
        <dbReference type="Proteomes" id="UP000035996"/>
    </source>
</evidence>
<evidence type="ECO:0000256" key="5">
    <source>
        <dbReference type="ARBA" id="ARBA00016406"/>
    </source>
</evidence>
<evidence type="ECO:0000256" key="6">
    <source>
        <dbReference type="ARBA" id="ARBA00022630"/>
    </source>
</evidence>
<evidence type="ECO:0000256" key="3">
    <source>
        <dbReference type="ARBA" id="ARBA00007588"/>
    </source>
</evidence>
<comment type="pathway">
    <text evidence="2">Siderophore biosynthesis.</text>
</comment>
<dbReference type="SUPFAM" id="SSF51905">
    <property type="entry name" value="FAD/NAD(P)-binding domain"/>
    <property type="match status" value="1"/>
</dbReference>
<keyword evidence="8" id="KW-0521">NADP</keyword>
<dbReference type="AlphaFoldDB" id="A0A0J6D236"/>
<keyword evidence="6" id="KW-0285">Flavoprotein</keyword>
<evidence type="ECO:0000256" key="14">
    <source>
        <dbReference type="ARBA" id="ARBA00048407"/>
    </source>
</evidence>
<evidence type="ECO:0000256" key="10">
    <source>
        <dbReference type="ARBA" id="ARBA00029939"/>
    </source>
</evidence>
<comment type="caution">
    <text evidence="15">The sequence shown here is derived from an EMBL/GenBank/DDBJ whole genome shotgun (WGS) entry which is preliminary data.</text>
</comment>